<proteinExistence type="predicted"/>
<dbReference type="InterPro" id="IPR018511">
    <property type="entry name" value="Hemolysin-typ_Ca-bd_CS"/>
</dbReference>
<dbReference type="NCBIfam" id="TIGR03661">
    <property type="entry name" value="T1SS_VCA0849"/>
    <property type="match status" value="1"/>
</dbReference>
<dbReference type="InterPro" id="IPR005046">
    <property type="entry name" value="DUF285"/>
</dbReference>
<dbReference type="InterPro" id="IPR019960">
    <property type="entry name" value="T1SS_VCA0849"/>
</dbReference>
<organism evidence="2">
    <name type="scientific">hydrothermal vent metagenome</name>
    <dbReference type="NCBI Taxonomy" id="652676"/>
    <lineage>
        <taxon>unclassified sequences</taxon>
        <taxon>metagenomes</taxon>
        <taxon>ecological metagenomes</taxon>
    </lineage>
</organism>
<name>A0A1W1DYL6_9ZZZZ</name>
<feature type="domain" description="Bacterial Ig-like" evidence="1">
    <location>
        <begin position="64"/>
        <end position="164"/>
    </location>
</feature>
<dbReference type="EC" id="3.2.1.14" evidence="2"/>
<gene>
    <name evidence="2" type="ORF">MNB_SUP05-SYMBIONT-4-1163</name>
</gene>
<evidence type="ECO:0000313" key="2">
    <source>
        <dbReference type="EMBL" id="SFV86795.1"/>
    </source>
</evidence>
<dbReference type="GO" id="GO:0005509">
    <property type="term" value="F:calcium ion binding"/>
    <property type="evidence" value="ECO:0007669"/>
    <property type="project" value="InterPro"/>
</dbReference>
<dbReference type="Pfam" id="PF19078">
    <property type="entry name" value="Big_12"/>
    <property type="match status" value="3"/>
</dbReference>
<reference evidence="2" key="1">
    <citation type="submission" date="2016-10" db="EMBL/GenBank/DDBJ databases">
        <authorList>
            <person name="de Groot N.N."/>
        </authorList>
    </citation>
    <scope>NUCLEOTIDE SEQUENCE</scope>
</reference>
<dbReference type="Pfam" id="PF00353">
    <property type="entry name" value="HemolysinCabind"/>
    <property type="match status" value="1"/>
</dbReference>
<keyword evidence="2" id="KW-0326">Glycosidase</keyword>
<feature type="domain" description="Bacterial Ig-like" evidence="1">
    <location>
        <begin position="372"/>
        <end position="463"/>
    </location>
</feature>
<accession>A0A1W1DYL6</accession>
<keyword evidence="2" id="KW-0378">Hydrolase</keyword>
<dbReference type="PROSITE" id="PS00330">
    <property type="entry name" value="HEMOLYSIN_CALCIUM"/>
    <property type="match status" value="1"/>
</dbReference>
<dbReference type="EMBL" id="FPHY01000107">
    <property type="protein sequence ID" value="SFV86795.1"/>
    <property type="molecule type" value="Genomic_DNA"/>
</dbReference>
<dbReference type="InterPro" id="IPR044048">
    <property type="entry name" value="Big_12"/>
</dbReference>
<dbReference type="Gene3D" id="2.150.10.10">
    <property type="entry name" value="Serralysin-like metalloprotease, C-terminal"/>
    <property type="match status" value="1"/>
</dbReference>
<dbReference type="AlphaFoldDB" id="A0A1W1DYL6"/>
<dbReference type="GO" id="GO:0008843">
    <property type="term" value="F:endochitinase activity"/>
    <property type="evidence" value="ECO:0007669"/>
    <property type="project" value="UniProtKB-EC"/>
</dbReference>
<evidence type="ECO:0000259" key="1">
    <source>
        <dbReference type="Pfam" id="PF19078"/>
    </source>
</evidence>
<dbReference type="InterPro" id="IPR011049">
    <property type="entry name" value="Serralysin-like_metalloprot_C"/>
</dbReference>
<dbReference type="Pfam" id="PF03382">
    <property type="entry name" value="DUF285"/>
    <property type="match status" value="2"/>
</dbReference>
<sequence length="844" mass="91463">MLGGVLSNFERISANRYQVNFIPDTEEVGNATISVASNVFTDTTGNSNQDGTDTNNKITIGFNTIIPSVTIQANELKLIKGEVATITFTFSEKPFADGGKPFAIKDNSHISIFGGTLDNFKVNATDDTIYTATFTPTREREGAAYIDIKGDAFQNAAGNYNNDNNEIIFTIDTISPVVTIESIDNKDTLRTNQTARIYFTLSENSDNFTIDKITLNGSGTLSAFSAFGNSKKDYFVTLTPEENSTENITISVANNAFQDTLGNNNEDGSESNNKITFTVDTLRPTATLITTEITTTNIKVKSSETGFAYLVHNNFYGPAVKTQQDLNILATGHNANKIAIHANTEANISTAGLFNGNYILYTTDAIGNVSTATTNTITIDNPLLIDGNGNTDLVTFYFANVVEDFTEDDIQIKNGTLIPNTLTKEKDSNNWTIKATQNPNTSTHENIAITIAANAFKINGISNTQVFKNITSLASLSDKVTIATFDFENFDTSHAMTATKAFQEATLFNTNISHWNTAIITDMSYMFDGAESFNQYINTNGNAWNTAAVIDMSGMFRNAKVFNENINTWNTAVVTKMSFMFAAATVFNQNINTWNTAAVQNMEGMFAGTEAFNQNIGGWDISSLTSALFMFQNSGISLINMDKTILGWAKLDTSSGETAIQNSVEWTVANYTDATARQYLIDTYHWTINDSFNNTNTIKGTNNAETLRITTTKTTAHGLGGNDTITGSTSTDTLVGGAGDDTLTGGLGLDTFKYAFKNAGKDTITDFNTAEGDKIDLADLLIGYESSKITDFVTAQASGSGTIITVDYNGTVASAELVEITLENITYNDTLLNTLIANNNLILA</sequence>
<protein>
    <submittedName>
        <fullName evidence="2">Chitinase</fullName>
        <ecNumber evidence="2">3.2.1.14</ecNumber>
    </submittedName>
</protein>
<feature type="domain" description="Bacterial Ig-like" evidence="1">
    <location>
        <begin position="172"/>
        <end position="273"/>
    </location>
</feature>
<dbReference type="SUPFAM" id="SSF51120">
    <property type="entry name" value="beta-Roll"/>
    <property type="match status" value="1"/>
</dbReference>
<dbReference type="InterPro" id="IPR001343">
    <property type="entry name" value="Hemolysn_Ca-bd"/>
</dbReference>